<comment type="caution">
    <text evidence="2">The sequence shown here is derived from an EMBL/GenBank/DDBJ whole genome shotgun (WGS) entry which is preliminary data.</text>
</comment>
<evidence type="ECO:0000313" key="3">
    <source>
        <dbReference type="Proteomes" id="UP000324748"/>
    </source>
</evidence>
<keyword evidence="3" id="KW-1185">Reference proteome</keyword>
<dbReference type="AlphaFoldDB" id="A0A5B0QMX7"/>
<sequence length="73" mass="8385">MRWLDDASGCSTIYVWQNPSTGPNYPVQDSLPSARKHRLHHRSDREISRRSQNFGKNLASQQPLGPQENVRVL</sequence>
<reference evidence="2 3" key="1">
    <citation type="submission" date="2019-05" db="EMBL/GenBank/DDBJ databases">
        <title>Emergence of the Ug99 lineage of the wheat stem rust pathogen through somatic hybridization.</title>
        <authorList>
            <person name="Li F."/>
            <person name="Upadhyaya N.M."/>
            <person name="Sperschneider J."/>
            <person name="Matny O."/>
            <person name="Nguyen-Phuc H."/>
            <person name="Mago R."/>
            <person name="Raley C."/>
            <person name="Miller M.E."/>
            <person name="Silverstein K.A.T."/>
            <person name="Henningsen E."/>
            <person name="Hirsch C.D."/>
            <person name="Visser B."/>
            <person name="Pretorius Z.A."/>
            <person name="Steffenson B.J."/>
            <person name="Schwessinger B."/>
            <person name="Dodds P.N."/>
            <person name="Figueroa M."/>
        </authorList>
    </citation>
    <scope>NUCLEOTIDE SEQUENCE [LARGE SCALE GENOMIC DNA]</scope>
    <source>
        <strain evidence="2">21-0</strain>
    </source>
</reference>
<feature type="region of interest" description="Disordered" evidence="1">
    <location>
        <begin position="18"/>
        <end position="73"/>
    </location>
</feature>
<evidence type="ECO:0000256" key="1">
    <source>
        <dbReference type="SAM" id="MobiDB-lite"/>
    </source>
</evidence>
<evidence type="ECO:0000313" key="2">
    <source>
        <dbReference type="EMBL" id="KAA1114224.1"/>
    </source>
</evidence>
<protein>
    <submittedName>
        <fullName evidence="2">Uncharacterized protein</fullName>
    </submittedName>
</protein>
<organism evidence="2 3">
    <name type="scientific">Puccinia graminis f. sp. tritici</name>
    <dbReference type="NCBI Taxonomy" id="56615"/>
    <lineage>
        <taxon>Eukaryota</taxon>
        <taxon>Fungi</taxon>
        <taxon>Dikarya</taxon>
        <taxon>Basidiomycota</taxon>
        <taxon>Pucciniomycotina</taxon>
        <taxon>Pucciniomycetes</taxon>
        <taxon>Pucciniales</taxon>
        <taxon>Pucciniaceae</taxon>
        <taxon>Puccinia</taxon>
    </lineage>
</organism>
<gene>
    <name evidence="2" type="ORF">PGT21_000862</name>
</gene>
<feature type="compositionally biased region" description="Polar residues" evidence="1">
    <location>
        <begin position="50"/>
        <end position="64"/>
    </location>
</feature>
<name>A0A5B0QMX7_PUCGR</name>
<proteinExistence type="predicted"/>
<accession>A0A5B0QMX7</accession>
<dbReference type="EMBL" id="VSWC01000014">
    <property type="protein sequence ID" value="KAA1114224.1"/>
    <property type="molecule type" value="Genomic_DNA"/>
</dbReference>
<dbReference type="Proteomes" id="UP000324748">
    <property type="component" value="Unassembled WGS sequence"/>
</dbReference>